<accession>A0A1J4KZV8</accession>
<evidence type="ECO:0000313" key="3">
    <source>
        <dbReference type="EMBL" id="OHT15133.1"/>
    </source>
</evidence>
<evidence type="ECO:0000313" key="4">
    <source>
        <dbReference type="Proteomes" id="UP000179807"/>
    </source>
</evidence>
<evidence type="ECO:0000256" key="1">
    <source>
        <dbReference type="SAM" id="Coils"/>
    </source>
</evidence>
<protein>
    <submittedName>
        <fullName evidence="3">Uncharacterized protein</fullName>
    </submittedName>
</protein>
<feature type="coiled-coil region" evidence="1">
    <location>
        <begin position="304"/>
        <end position="331"/>
    </location>
</feature>
<comment type="caution">
    <text evidence="3">The sequence shown here is derived from an EMBL/GenBank/DDBJ whole genome shotgun (WGS) entry which is preliminary data.</text>
</comment>
<keyword evidence="4" id="KW-1185">Reference proteome</keyword>
<evidence type="ECO:0000256" key="2">
    <source>
        <dbReference type="SAM" id="MobiDB-lite"/>
    </source>
</evidence>
<reference evidence="3" key="1">
    <citation type="submission" date="2016-10" db="EMBL/GenBank/DDBJ databases">
        <authorList>
            <person name="Benchimol M."/>
            <person name="Almeida L.G."/>
            <person name="Vasconcelos A.T."/>
            <person name="Perreira-Neves A."/>
            <person name="Rosa I.A."/>
            <person name="Tasca T."/>
            <person name="Bogo M.R."/>
            <person name="de Souza W."/>
        </authorList>
    </citation>
    <scope>NUCLEOTIDE SEQUENCE [LARGE SCALE GENOMIC DNA]</scope>
    <source>
        <strain evidence="3">K</strain>
    </source>
</reference>
<name>A0A1J4KZV8_9EUKA</name>
<gene>
    <name evidence="3" type="ORF">TRFO_42704</name>
</gene>
<feature type="region of interest" description="Disordered" evidence="2">
    <location>
        <begin position="156"/>
        <end position="203"/>
    </location>
</feature>
<dbReference type="AlphaFoldDB" id="A0A1J4KZV8"/>
<proteinExistence type="predicted"/>
<feature type="compositionally biased region" description="Basic and acidic residues" evidence="2">
    <location>
        <begin position="171"/>
        <end position="184"/>
    </location>
</feature>
<dbReference type="GeneID" id="94849149"/>
<dbReference type="EMBL" id="MLAK01000270">
    <property type="protein sequence ID" value="OHT15133.1"/>
    <property type="molecule type" value="Genomic_DNA"/>
</dbReference>
<organism evidence="3 4">
    <name type="scientific">Tritrichomonas foetus</name>
    <dbReference type="NCBI Taxonomy" id="1144522"/>
    <lineage>
        <taxon>Eukaryota</taxon>
        <taxon>Metamonada</taxon>
        <taxon>Parabasalia</taxon>
        <taxon>Tritrichomonadida</taxon>
        <taxon>Tritrichomonadidae</taxon>
        <taxon>Tritrichomonas</taxon>
    </lineage>
</organism>
<dbReference type="Proteomes" id="UP000179807">
    <property type="component" value="Unassembled WGS sequence"/>
</dbReference>
<dbReference type="RefSeq" id="XP_068368269.1">
    <property type="nucleotide sequence ID" value="XM_068514445.1"/>
</dbReference>
<keyword evidence="1" id="KW-0175">Coiled coil</keyword>
<dbReference type="VEuPathDB" id="TrichDB:TRFO_42704"/>
<sequence length="350" mass="41371">MNATNIKNTSDYFDGISKKGRDGHNQFSKQFGYSERLTNVEKETETVIDIDMIPTKENTDRLFQHFFSPSAFDPPIIRKSAPKPITQHAYNRLNSCARTERSKNEMENKNDEINHFHESSQRTRVKIEPVRFKYPSSEPRASPVEDLQNRRKLNDFMNKNSQNKPSYFDTPYHEPFKKKAKPYEGPKSPKKKPREPKAFVDRNETKSVKLRNQAVKQKILIMKEKELEKEKEDLFYQQRVYSVSKELTPYLNFLNSLEEVPSGGVEMKQKIKRKEDRERAIKPLRESIEIVKEAPAMALRETVFSELRSEMNRIEREEAEARNRMEKEKMENRGKFKAKCYQLWNPDANH</sequence>